<dbReference type="InterPro" id="IPR050577">
    <property type="entry name" value="MAPR/NEUFC/NENF-like"/>
</dbReference>
<feature type="domain" description="Arrestin C-terminal-like" evidence="8">
    <location>
        <begin position="324"/>
        <end position="550"/>
    </location>
</feature>
<dbReference type="SMART" id="SM01017">
    <property type="entry name" value="Arrestin_C"/>
    <property type="match status" value="1"/>
</dbReference>
<feature type="compositionally biased region" description="Low complexity" evidence="7">
    <location>
        <begin position="828"/>
        <end position="840"/>
    </location>
</feature>
<dbReference type="InterPro" id="IPR014752">
    <property type="entry name" value="Arrestin-like_C"/>
</dbReference>
<dbReference type="SUPFAM" id="SSF55856">
    <property type="entry name" value="Cytochrome b5-like heme/steroid binding domain"/>
    <property type="match status" value="1"/>
</dbReference>
<sequence>MTTIINLVLTIKLIYDIFRLIYPSINYQILTYTPKSSTIFRSYSPKELYEFNGKDESKPIYIAIGGLVFDVTKGKSFYGPDGPYGNFAGRDASRGMALHSFDEDILTPIDEPKDSLSDLTREQRSAMDEWITDVPSLSSSLPSNVPTPTRRPSADAQGPSKIEIEPEHETVVLRGLPGDSTPFVLRGAVKLHLSHSTEFKDITIQISGKCRTNLQDRHRTSTVNDTHILIDEKKSVMTKAGKHHQTLGAGRHTFQFEFDLHSELPASFQLVSGAASIKYKLKAHAYRPQIIHKDLYNSLPITLLHGLPSEALEFSQTLDIENTWPKKIMYAITLPHKVFAAGESIPISIKFTPLTKGVKVTQLTTIVKEYAETQGKFNKQEDNRMVTTARHQFSPDGEPIPVEMPLFSKRTDTNAMSSPGTRSVPTSPAARPQSNSNLESVRSLDLSNPSSTGESNENPSWRRPLRRAMVGWSDNDPRLAEGPEDLTELNDGEVDSVINVDIPATAVPTHQFWPVQVYHKIKWSCMIQNRDGHQSELRCALPIHILSNRLLQENVIATANARRALFGQSAGAANPQTADEAATAAATADLPSYSNHIYDRVPNANVVTSGTIPSGYGNHTYSPLGGSPAPMSPSDSRPTTPGVPIQGSNRGSSGIATPPDQLIGSSPSSPTNGQTLPTRPQMSWADSEFYMSLGEIARAQSRNASNQQQQAANTRSPGSSRNNSRMGSRQHSRASSRAGSPERGFRNGDLLPQRRGSDRDRRSSEQDISQAISLNDDDDVQPPPPSEAKEKPTRPSFSSSHSLNNLFSGHSSHKLSKSVPKALKPLTSFKSHGHSASSSKIHQQSPLANTSPDNGNDDDDDDVSALNRVPSYDVASRGFLGGGVVPLPEGLPTYDESQTNMQRSSTLDAGSMRKLRQAAANENIVNKATALARKVWYLGVQAAHQPLQVVVVVHKSNLHLSTIVKTKKVEARKSSTLCDNFLYSLQPNKWTVSNLSSSRIIS</sequence>
<evidence type="ECO:0000313" key="10">
    <source>
        <dbReference type="EMBL" id="TIC02450.1"/>
    </source>
</evidence>
<evidence type="ECO:0008006" key="14">
    <source>
        <dbReference type="Google" id="ProtNLM"/>
    </source>
</evidence>
<dbReference type="InterPro" id="IPR036400">
    <property type="entry name" value="Cyt_B5-like_heme/steroid_sf"/>
</dbReference>
<evidence type="ECO:0000256" key="6">
    <source>
        <dbReference type="ARBA" id="ARBA00038357"/>
    </source>
</evidence>
<dbReference type="InterPro" id="IPR011022">
    <property type="entry name" value="Arrestin_C-like"/>
</dbReference>
<dbReference type="Proteomes" id="UP000307169">
    <property type="component" value="Unassembled WGS sequence"/>
</dbReference>
<dbReference type="SMART" id="SM01117">
    <property type="entry name" value="Cyt-b5"/>
    <property type="match status" value="1"/>
</dbReference>
<evidence type="ECO:0000256" key="2">
    <source>
        <dbReference type="ARBA" id="ARBA00022617"/>
    </source>
</evidence>
<evidence type="ECO:0000313" key="12">
    <source>
        <dbReference type="Proteomes" id="UP000305362"/>
    </source>
</evidence>
<evidence type="ECO:0000313" key="11">
    <source>
        <dbReference type="EMBL" id="TIC66546.1"/>
    </source>
</evidence>
<dbReference type="GO" id="GO:0046872">
    <property type="term" value="F:metal ion binding"/>
    <property type="evidence" value="ECO:0007669"/>
    <property type="project" value="UniProtKB-KW"/>
</dbReference>
<comment type="similarity">
    <text evidence="6">Belongs to the cytochrome b5 family. MAPR subfamily.</text>
</comment>
<gene>
    <name evidence="11" type="ORF">E3Q03_02209</name>
    <name evidence="10" type="ORF">E3Q17_01457</name>
</gene>
<feature type="compositionally biased region" description="Basic and acidic residues" evidence="7">
    <location>
        <begin position="755"/>
        <end position="765"/>
    </location>
</feature>
<keyword evidence="4" id="KW-0256">Endoplasmic reticulum</keyword>
<feature type="compositionally biased region" description="Polar residues" evidence="7">
    <location>
        <begin position="841"/>
        <end position="852"/>
    </location>
</feature>
<comment type="subcellular location">
    <subcellularLocation>
        <location evidence="1">Endoplasmic reticulum</location>
    </subcellularLocation>
</comment>
<dbReference type="EMBL" id="SPRH01000012">
    <property type="protein sequence ID" value="TIC02450.1"/>
    <property type="molecule type" value="Genomic_DNA"/>
</dbReference>
<dbReference type="Pfam" id="PF02752">
    <property type="entry name" value="Arrestin_C"/>
    <property type="match status" value="1"/>
</dbReference>
<dbReference type="PANTHER" id="PTHR10281">
    <property type="entry name" value="MEMBRANE-ASSOCIATED PROGESTERONE RECEPTOR COMPONENT-RELATED"/>
    <property type="match status" value="1"/>
</dbReference>
<dbReference type="InterPro" id="IPR001199">
    <property type="entry name" value="Cyt_B5-like_heme/steroid-bd"/>
</dbReference>
<dbReference type="Pfam" id="PF00339">
    <property type="entry name" value="Arrestin_N"/>
    <property type="match status" value="1"/>
</dbReference>
<keyword evidence="2" id="KW-0349">Heme</keyword>
<protein>
    <recommendedName>
        <fullName evidence="14">Arrestin C-terminal-like domain-containing protein</fullName>
    </recommendedName>
</protein>
<dbReference type="AlphaFoldDB" id="A0A4T0LS99"/>
<dbReference type="Gene3D" id="3.10.120.10">
    <property type="entry name" value="Cytochrome b5-like heme/steroid binding domain"/>
    <property type="match status" value="1"/>
</dbReference>
<dbReference type="Gene3D" id="2.60.40.640">
    <property type="match status" value="1"/>
</dbReference>
<evidence type="ECO:0000313" key="13">
    <source>
        <dbReference type="Proteomes" id="UP000307169"/>
    </source>
</evidence>
<feature type="compositionally biased region" description="Low complexity" evidence="7">
    <location>
        <begin position="796"/>
        <end position="810"/>
    </location>
</feature>
<proteinExistence type="inferred from homology"/>
<evidence type="ECO:0000259" key="8">
    <source>
        <dbReference type="SMART" id="SM01017"/>
    </source>
</evidence>
<dbReference type="PANTHER" id="PTHR10281:SF72">
    <property type="entry name" value="NEUDESIN"/>
    <property type="match status" value="1"/>
</dbReference>
<evidence type="ECO:0000256" key="3">
    <source>
        <dbReference type="ARBA" id="ARBA00022723"/>
    </source>
</evidence>
<evidence type="ECO:0000256" key="4">
    <source>
        <dbReference type="ARBA" id="ARBA00022824"/>
    </source>
</evidence>
<dbReference type="GO" id="GO:0005783">
    <property type="term" value="C:endoplasmic reticulum"/>
    <property type="evidence" value="ECO:0007669"/>
    <property type="project" value="UniProtKB-SubCell"/>
</dbReference>
<feature type="domain" description="Cytochrome b5 heme-binding" evidence="9">
    <location>
        <begin position="43"/>
        <end position="138"/>
    </location>
</feature>
<feature type="region of interest" description="Disordered" evidence="7">
    <location>
        <begin position="410"/>
        <end position="462"/>
    </location>
</feature>
<evidence type="ECO:0000256" key="5">
    <source>
        <dbReference type="ARBA" id="ARBA00023004"/>
    </source>
</evidence>
<dbReference type="Proteomes" id="UP000305362">
    <property type="component" value="Unassembled WGS sequence"/>
</dbReference>
<dbReference type="Pfam" id="PF00173">
    <property type="entry name" value="Cyt-b5"/>
    <property type="match status" value="1"/>
</dbReference>
<dbReference type="EMBL" id="SPRV01000020">
    <property type="protein sequence ID" value="TIC66546.1"/>
    <property type="molecule type" value="Genomic_DNA"/>
</dbReference>
<feature type="region of interest" description="Disordered" evidence="7">
    <location>
        <begin position="133"/>
        <end position="159"/>
    </location>
</feature>
<dbReference type="InterPro" id="IPR014756">
    <property type="entry name" value="Ig_E-set"/>
</dbReference>
<dbReference type="InterPro" id="IPR011021">
    <property type="entry name" value="Arrestin-like_N"/>
</dbReference>
<feature type="compositionally biased region" description="Polar residues" evidence="7">
    <location>
        <begin position="646"/>
        <end position="655"/>
    </location>
</feature>
<evidence type="ECO:0000256" key="1">
    <source>
        <dbReference type="ARBA" id="ARBA00004240"/>
    </source>
</evidence>
<feature type="compositionally biased region" description="Polar residues" evidence="7">
    <location>
        <begin position="413"/>
        <end position="459"/>
    </location>
</feature>
<feature type="region of interest" description="Disordered" evidence="7">
    <location>
        <begin position="700"/>
        <end position="865"/>
    </location>
</feature>
<feature type="region of interest" description="Disordered" evidence="7">
    <location>
        <begin position="618"/>
        <end position="680"/>
    </location>
</feature>
<dbReference type="OrthoDB" id="2333384at2759"/>
<evidence type="ECO:0000256" key="7">
    <source>
        <dbReference type="SAM" id="MobiDB-lite"/>
    </source>
</evidence>
<feature type="compositionally biased region" description="Polar residues" evidence="7">
    <location>
        <begin position="663"/>
        <end position="680"/>
    </location>
</feature>
<feature type="compositionally biased region" description="Low complexity" evidence="7">
    <location>
        <begin position="700"/>
        <end position="727"/>
    </location>
</feature>
<organism evidence="10 13">
    <name type="scientific">Wallemia mellicola</name>
    <dbReference type="NCBI Taxonomy" id="1708541"/>
    <lineage>
        <taxon>Eukaryota</taxon>
        <taxon>Fungi</taxon>
        <taxon>Dikarya</taxon>
        <taxon>Basidiomycota</taxon>
        <taxon>Wallemiomycotina</taxon>
        <taxon>Wallemiomycetes</taxon>
        <taxon>Wallemiales</taxon>
        <taxon>Wallemiaceae</taxon>
        <taxon>Wallemia</taxon>
    </lineage>
</organism>
<comment type="caution">
    <text evidence="10">The sequence shown here is derived from an EMBL/GenBank/DDBJ whole genome shotgun (WGS) entry which is preliminary data.</text>
</comment>
<name>A0A4T0LS99_9BASI</name>
<dbReference type="GO" id="GO:0016020">
    <property type="term" value="C:membrane"/>
    <property type="evidence" value="ECO:0007669"/>
    <property type="project" value="TreeGrafter"/>
</dbReference>
<reference evidence="12 13" key="1">
    <citation type="submission" date="2019-03" db="EMBL/GenBank/DDBJ databases">
        <title>Sequencing 25 genomes of Wallemia mellicola.</title>
        <authorList>
            <person name="Gostincar C."/>
        </authorList>
    </citation>
    <scope>NUCLEOTIDE SEQUENCE [LARGE SCALE GENOMIC DNA]</scope>
    <source>
        <strain evidence="10 13">EXF-1262</strain>
        <strain evidence="11 12">EXF-1277</strain>
    </source>
</reference>
<keyword evidence="3" id="KW-0479">Metal-binding</keyword>
<accession>A0A4T0LS99</accession>
<dbReference type="SUPFAM" id="SSF81296">
    <property type="entry name" value="E set domains"/>
    <property type="match status" value="1"/>
</dbReference>
<keyword evidence="5" id="KW-0408">Iron</keyword>
<evidence type="ECO:0000259" key="9">
    <source>
        <dbReference type="SMART" id="SM01117"/>
    </source>
</evidence>